<evidence type="ECO:0000313" key="3">
    <source>
        <dbReference type="EMBL" id="KAF2610221.1"/>
    </source>
</evidence>
<name>A0A8S9LWL7_BRACR</name>
<dbReference type="EMBL" id="QGKW02001660">
    <property type="protein sequence ID" value="KAF2576918.1"/>
    <property type="molecule type" value="Genomic_DNA"/>
</dbReference>
<gene>
    <name evidence="2" type="ORF">F2Q68_00004059</name>
    <name evidence="3" type="ORF">F2Q70_00010947</name>
</gene>
<keyword evidence="1" id="KW-0812">Transmembrane</keyword>
<proteinExistence type="predicted"/>
<dbReference type="AlphaFoldDB" id="A0A8S9LWL7"/>
<feature type="transmembrane region" description="Helical" evidence="1">
    <location>
        <begin position="47"/>
        <end position="68"/>
    </location>
</feature>
<accession>A0A8S9LWL7</accession>
<protein>
    <submittedName>
        <fullName evidence="3">Uncharacterized protein</fullName>
    </submittedName>
</protein>
<sequence>MVVNSVSAYHLIDGCFIVYFSWVSFLGGFLPSQRISEIWVDPREGIISWYSLPGLICGLLWHLVEFWFELLW</sequence>
<dbReference type="EMBL" id="QGKY02000089">
    <property type="protein sequence ID" value="KAF2610221.1"/>
    <property type="molecule type" value="Genomic_DNA"/>
</dbReference>
<evidence type="ECO:0000313" key="2">
    <source>
        <dbReference type="EMBL" id="KAF2576918.1"/>
    </source>
</evidence>
<feature type="transmembrane region" description="Helical" evidence="1">
    <location>
        <begin position="6"/>
        <end position="26"/>
    </location>
</feature>
<organism evidence="3">
    <name type="scientific">Brassica cretica</name>
    <name type="common">Mustard</name>
    <dbReference type="NCBI Taxonomy" id="69181"/>
    <lineage>
        <taxon>Eukaryota</taxon>
        <taxon>Viridiplantae</taxon>
        <taxon>Streptophyta</taxon>
        <taxon>Embryophyta</taxon>
        <taxon>Tracheophyta</taxon>
        <taxon>Spermatophyta</taxon>
        <taxon>Magnoliopsida</taxon>
        <taxon>eudicotyledons</taxon>
        <taxon>Gunneridae</taxon>
        <taxon>Pentapetalae</taxon>
        <taxon>rosids</taxon>
        <taxon>malvids</taxon>
        <taxon>Brassicales</taxon>
        <taxon>Brassicaceae</taxon>
        <taxon>Brassiceae</taxon>
        <taxon>Brassica</taxon>
    </lineage>
</organism>
<keyword evidence="1" id="KW-1133">Transmembrane helix</keyword>
<keyword evidence="1" id="KW-0472">Membrane</keyword>
<evidence type="ECO:0000256" key="1">
    <source>
        <dbReference type="SAM" id="Phobius"/>
    </source>
</evidence>
<dbReference type="Proteomes" id="UP000712281">
    <property type="component" value="Unassembled WGS sequence"/>
</dbReference>
<comment type="caution">
    <text evidence="3">The sequence shown here is derived from an EMBL/GenBank/DDBJ whole genome shotgun (WGS) entry which is preliminary data.</text>
</comment>
<reference evidence="3" key="1">
    <citation type="submission" date="2019-12" db="EMBL/GenBank/DDBJ databases">
        <title>Genome sequencing and annotation of Brassica cretica.</title>
        <authorList>
            <person name="Studholme D.J."/>
            <person name="Sarris P.F."/>
        </authorList>
    </citation>
    <scope>NUCLEOTIDE SEQUENCE</scope>
    <source>
        <strain evidence="2">PFS-001/15</strain>
        <strain evidence="3">PFS-102/07</strain>
        <tissue evidence="3">Leaf</tissue>
    </source>
</reference>